<gene>
    <name evidence="3" type="ORF">Ga0074812_11495</name>
</gene>
<dbReference type="SUPFAM" id="SSF52507">
    <property type="entry name" value="Homo-oligomeric flavin-containing Cys decarboxylases, HFCD"/>
    <property type="match status" value="1"/>
</dbReference>
<keyword evidence="4" id="KW-1185">Reference proteome</keyword>
<feature type="chain" id="PRO_5038442235" evidence="1">
    <location>
        <begin position="21"/>
        <end position="181"/>
    </location>
</feature>
<protein>
    <submittedName>
        <fullName evidence="3">Flavoprotein</fullName>
    </submittedName>
</protein>
<reference evidence="4" key="1">
    <citation type="submission" date="2015-11" db="EMBL/GenBank/DDBJ databases">
        <authorList>
            <person name="Varghese N."/>
        </authorList>
    </citation>
    <scope>NUCLEOTIDE SEQUENCE [LARGE SCALE GENOMIC DNA]</scope>
    <source>
        <strain evidence="4">DSM 45899</strain>
    </source>
</reference>
<accession>A0A0S4QR30</accession>
<evidence type="ECO:0000313" key="4">
    <source>
        <dbReference type="Proteomes" id="UP000198802"/>
    </source>
</evidence>
<dbReference type="AlphaFoldDB" id="A0A0S4QR30"/>
<feature type="domain" description="Flavoprotein" evidence="2">
    <location>
        <begin position="11"/>
        <end position="127"/>
    </location>
</feature>
<evidence type="ECO:0000256" key="1">
    <source>
        <dbReference type="SAM" id="SignalP"/>
    </source>
</evidence>
<dbReference type="InterPro" id="IPR036551">
    <property type="entry name" value="Flavin_trans-like"/>
</dbReference>
<evidence type="ECO:0000259" key="2">
    <source>
        <dbReference type="Pfam" id="PF02441"/>
    </source>
</evidence>
<keyword evidence="1" id="KW-0732">Signal</keyword>
<dbReference type="Gene3D" id="3.40.50.1950">
    <property type="entry name" value="Flavin prenyltransferase-like"/>
    <property type="match status" value="1"/>
</dbReference>
<dbReference type="InterPro" id="IPR003382">
    <property type="entry name" value="Flavoprotein"/>
</dbReference>
<organism evidence="3 4">
    <name type="scientific">Parafrankia irregularis</name>
    <dbReference type="NCBI Taxonomy" id="795642"/>
    <lineage>
        <taxon>Bacteria</taxon>
        <taxon>Bacillati</taxon>
        <taxon>Actinomycetota</taxon>
        <taxon>Actinomycetes</taxon>
        <taxon>Frankiales</taxon>
        <taxon>Frankiaceae</taxon>
        <taxon>Parafrankia</taxon>
    </lineage>
</organism>
<dbReference type="GO" id="GO:0003824">
    <property type="term" value="F:catalytic activity"/>
    <property type="evidence" value="ECO:0007669"/>
    <property type="project" value="InterPro"/>
</dbReference>
<dbReference type="RefSeq" id="WP_091279705.1">
    <property type="nucleotide sequence ID" value="NZ_FAOZ01000014.1"/>
</dbReference>
<proteinExistence type="predicted"/>
<sequence length="181" mass="19014">MTSPQRVLYHVVCAAPPALAAADFVAQAQQGGWDVCVVTTSRAAVWLDLPALAAVSGHPVRTDYKLPGQPDVLPPPTAFAVVPATFNTINKWAAGIADTLVLGLLTEALGLGLPAVVAPCLTAAQAAHPAYATSCQTLRSAGVRLLDRWTPQDADRVSGGWDGADSQRALQELERHPHLVR</sequence>
<dbReference type="EMBL" id="FAOZ01000014">
    <property type="protein sequence ID" value="CUU57748.1"/>
    <property type="molecule type" value="Genomic_DNA"/>
</dbReference>
<feature type="signal peptide" evidence="1">
    <location>
        <begin position="1"/>
        <end position="20"/>
    </location>
</feature>
<dbReference type="Proteomes" id="UP000198802">
    <property type="component" value="Unassembled WGS sequence"/>
</dbReference>
<name>A0A0S4QR30_9ACTN</name>
<evidence type="ECO:0000313" key="3">
    <source>
        <dbReference type="EMBL" id="CUU57748.1"/>
    </source>
</evidence>
<dbReference type="Pfam" id="PF02441">
    <property type="entry name" value="Flavoprotein"/>
    <property type="match status" value="1"/>
</dbReference>